<sequence>VGYLIDSSGLWHVKVKDNKKIKTVYNYSFDVKDICLKVLDLFMRFEL</sequence>
<dbReference type="AlphaFoldDB" id="A0A9W4SD07"/>
<feature type="non-terminal residue" evidence="1">
    <location>
        <position position="1"/>
    </location>
</feature>
<comment type="caution">
    <text evidence="1">The sequence shown here is derived from an EMBL/GenBank/DDBJ whole genome shotgun (WGS) entry which is preliminary data.</text>
</comment>
<dbReference type="EMBL" id="CAMKVN010000118">
    <property type="protein sequence ID" value="CAI2163885.1"/>
    <property type="molecule type" value="Genomic_DNA"/>
</dbReference>
<organism evidence="1 2">
    <name type="scientific">Funneliformis geosporum</name>
    <dbReference type="NCBI Taxonomy" id="1117311"/>
    <lineage>
        <taxon>Eukaryota</taxon>
        <taxon>Fungi</taxon>
        <taxon>Fungi incertae sedis</taxon>
        <taxon>Mucoromycota</taxon>
        <taxon>Glomeromycotina</taxon>
        <taxon>Glomeromycetes</taxon>
        <taxon>Glomerales</taxon>
        <taxon>Glomeraceae</taxon>
        <taxon>Funneliformis</taxon>
    </lineage>
</organism>
<dbReference type="Proteomes" id="UP001153678">
    <property type="component" value="Unassembled WGS sequence"/>
</dbReference>
<gene>
    <name evidence="1" type="ORF">FWILDA_LOCUS1292</name>
</gene>
<accession>A0A9W4SD07</accession>
<keyword evidence="2" id="KW-1185">Reference proteome</keyword>
<evidence type="ECO:0000313" key="2">
    <source>
        <dbReference type="Proteomes" id="UP001153678"/>
    </source>
</evidence>
<evidence type="ECO:0000313" key="1">
    <source>
        <dbReference type="EMBL" id="CAI2163885.1"/>
    </source>
</evidence>
<protein>
    <submittedName>
        <fullName evidence="1">1802_t:CDS:1</fullName>
    </submittedName>
</protein>
<reference evidence="1" key="1">
    <citation type="submission" date="2022-08" db="EMBL/GenBank/DDBJ databases">
        <authorList>
            <person name="Kallberg Y."/>
            <person name="Tangrot J."/>
            <person name="Rosling A."/>
        </authorList>
    </citation>
    <scope>NUCLEOTIDE SEQUENCE</scope>
    <source>
        <strain evidence="1">Wild A</strain>
    </source>
</reference>
<proteinExistence type="predicted"/>
<name>A0A9W4SD07_9GLOM</name>